<feature type="chain" id="PRO_5040174373" evidence="2">
    <location>
        <begin position="18"/>
        <end position="202"/>
    </location>
</feature>
<feature type="compositionally biased region" description="Low complexity" evidence="1">
    <location>
        <begin position="185"/>
        <end position="202"/>
    </location>
</feature>
<comment type="caution">
    <text evidence="3">The sequence shown here is derived from an EMBL/GenBank/DDBJ whole genome shotgun (WGS) entry which is preliminary data.</text>
</comment>
<feature type="region of interest" description="Disordered" evidence="1">
    <location>
        <begin position="18"/>
        <end position="53"/>
    </location>
</feature>
<dbReference type="Proteomes" id="UP001152803">
    <property type="component" value="Unassembled WGS sequence"/>
</dbReference>
<proteinExistence type="predicted"/>
<name>A0A9Q1HXD5_CONCO</name>
<keyword evidence="4" id="KW-1185">Reference proteome</keyword>
<organism evidence="3 4">
    <name type="scientific">Conger conger</name>
    <name type="common">Conger eel</name>
    <name type="synonym">Muraena conger</name>
    <dbReference type="NCBI Taxonomy" id="82655"/>
    <lineage>
        <taxon>Eukaryota</taxon>
        <taxon>Metazoa</taxon>
        <taxon>Chordata</taxon>
        <taxon>Craniata</taxon>
        <taxon>Vertebrata</taxon>
        <taxon>Euteleostomi</taxon>
        <taxon>Actinopterygii</taxon>
        <taxon>Neopterygii</taxon>
        <taxon>Teleostei</taxon>
        <taxon>Anguilliformes</taxon>
        <taxon>Congridae</taxon>
        <taxon>Conger</taxon>
    </lineage>
</organism>
<reference evidence="3" key="1">
    <citation type="journal article" date="2023" name="Science">
        <title>Genome structures resolve the early diversification of teleost fishes.</title>
        <authorList>
            <person name="Parey E."/>
            <person name="Louis A."/>
            <person name="Montfort J."/>
            <person name="Bouchez O."/>
            <person name="Roques C."/>
            <person name="Iampietro C."/>
            <person name="Lluch J."/>
            <person name="Castinel A."/>
            <person name="Donnadieu C."/>
            <person name="Desvignes T."/>
            <person name="Floi Bucao C."/>
            <person name="Jouanno E."/>
            <person name="Wen M."/>
            <person name="Mejri S."/>
            <person name="Dirks R."/>
            <person name="Jansen H."/>
            <person name="Henkel C."/>
            <person name="Chen W.J."/>
            <person name="Zahm M."/>
            <person name="Cabau C."/>
            <person name="Klopp C."/>
            <person name="Thompson A.W."/>
            <person name="Robinson-Rechavi M."/>
            <person name="Braasch I."/>
            <person name="Lecointre G."/>
            <person name="Bobe J."/>
            <person name="Postlethwait J.H."/>
            <person name="Berthelot C."/>
            <person name="Roest Crollius H."/>
            <person name="Guiguen Y."/>
        </authorList>
    </citation>
    <scope>NUCLEOTIDE SEQUENCE</scope>
    <source>
        <strain evidence="3">Concon-B</strain>
    </source>
</reference>
<evidence type="ECO:0000256" key="2">
    <source>
        <dbReference type="SAM" id="SignalP"/>
    </source>
</evidence>
<evidence type="ECO:0000313" key="4">
    <source>
        <dbReference type="Proteomes" id="UP001152803"/>
    </source>
</evidence>
<protein>
    <submittedName>
        <fullName evidence="3">Uncharacterized protein</fullName>
    </submittedName>
</protein>
<dbReference type="AlphaFoldDB" id="A0A9Q1HXD5"/>
<feature type="signal peptide" evidence="2">
    <location>
        <begin position="1"/>
        <end position="17"/>
    </location>
</feature>
<evidence type="ECO:0000256" key="1">
    <source>
        <dbReference type="SAM" id="MobiDB-lite"/>
    </source>
</evidence>
<feature type="compositionally biased region" description="Low complexity" evidence="1">
    <location>
        <begin position="30"/>
        <end position="53"/>
    </location>
</feature>
<dbReference type="OrthoDB" id="544868at2759"/>
<evidence type="ECO:0000313" key="3">
    <source>
        <dbReference type="EMBL" id="KAJ8271241.1"/>
    </source>
</evidence>
<keyword evidence="2" id="KW-0732">Signal</keyword>
<feature type="region of interest" description="Disordered" evidence="1">
    <location>
        <begin position="183"/>
        <end position="202"/>
    </location>
</feature>
<dbReference type="EMBL" id="JAFJMO010000007">
    <property type="protein sequence ID" value="KAJ8271241.1"/>
    <property type="molecule type" value="Genomic_DNA"/>
</dbReference>
<accession>A0A9Q1HXD5</accession>
<sequence length="202" mass="21650">MLARLLLRPLLLAAVSSSYMTPDPAPLPSSPSSSSEPPSSSSSSSSSSPSPSSLLPLPLLLLPLPPSPSSPSSSLCPCVPSTPQCPACTTHSPPPTTTWEACPVKELAAYKAVTGLLSVTVLIMVLIRFGPQIYTTACKRLFGRRRREWIGPTESVSFRAQNTLYPNSNDDKRLSFPGLERLAVNSSREPSSNRNSDYDSYN</sequence>
<gene>
    <name evidence="3" type="ORF">COCON_G00101000</name>
</gene>